<protein>
    <recommendedName>
        <fullName evidence="3">FCP1 homology domain-containing protein</fullName>
    </recommendedName>
</protein>
<gene>
    <name evidence="1" type="ORF">DEE74_11005</name>
</gene>
<organism evidence="1 2">
    <name type="scientific">Ralstonia pickettii</name>
    <name type="common">Burkholderia pickettii</name>
    <dbReference type="NCBI Taxonomy" id="329"/>
    <lineage>
        <taxon>Bacteria</taxon>
        <taxon>Pseudomonadati</taxon>
        <taxon>Pseudomonadota</taxon>
        <taxon>Betaproteobacteria</taxon>
        <taxon>Burkholderiales</taxon>
        <taxon>Burkholderiaceae</taxon>
        <taxon>Ralstonia</taxon>
    </lineage>
</organism>
<name>A0A2P4RNM0_RALPI</name>
<sequence length="155" mass="17476">MPESRVLFLDFDGVLHAVDEPPLNGGGRLMANPRLFAWRPVLEDILAPYPKVRIIVSSDWRRLLDDDNLKRALGPLAPRFTGVVERWCASRVDEILTKARRRKLTTWLAVDDHPTVVAASRRDVRFIACESDTGLSALPVQARLRAALTNLVDRL</sequence>
<dbReference type="Pfam" id="PF18143">
    <property type="entry name" value="HAD_SAK_2"/>
    <property type="match status" value="1"/>
</dbReference>
<evidence type="ECO:0008006" key="3">
    <source>
        <dbReference type="Google" id="ProtNLM"/>
    </source>
</evidence>
<evidence type="ECO:0000313" key="1">
    <source>
        <dbReference type="EMBL" id="MBX3890389.1"/>
    </source>
</evidence>
<evidence type="ECO:0000313" key="2">
    <source>
        <dbReference type="Proteomes" id="UP001199322"/>
    </source>
</evidence>
<dbReference type="AlphaFoldDB" id="A0A2P4RNM0"/>
<dbReference type="RefSeq" id="WP_041668536.1">
    <property type="nucleotide sequence ID" value="NZ_CATWFT010000015.1"/>
</dbReference>
<accession>A0A2P4RNM0</accession>
<dbReference type="Proteomes" id="UP001199322">
    <property type="component" value="Unassembled WGS sequence"/>
</dbReference>
<proteinExistence type="predicted"/>
<comment type="caution">
    <text evidence="1">The sequence shown here is derived from an EMBL/GenBank/DDBJ whole genome shotgun (WGS) entry which is preliminary data.</text>
</comment>
<dbReference type="EMBL" id="QGBI01000009">
    <property type="protein sequence ID" value="MBX3890389.1"/>
    <property type="molecule type" value="Genomic_DNA"/>
</dbReference>
<reference evidence="1" key="1">
    <citation type="submission" date="2018-06" db="EMBL/GenBank/DDBJ databases">
        <authorList>
            <person name="O'Rourke A."/>
        </authorList>
    </citation>
    <scope>NUCLEOTIDE SEQUENCE</scope>
    <source>
        <strain evidence="1">132550021-3</strain>
    </source>
</reference>